<evidence type="ECO:0000256" key="1">
    <source>
        <dbReference type="HAMAP-Rule" id="MF_00715"/>
    </source>
</evidence>
<comment type="caution">
    <text evidence="3">The sequence shown here is derived from an EMBL/GenBank/DDBJ whole genome shotgun (WGS) entry which is preliminary data.</text>
</comment>
<dbReference type="PANTHER" id="PTHR36508">
    <property type="entry name" value="PROTEIN SLYX"/>
    <property type="match status" value="1"/>
</dbReference>
<gene>
    <name evidence="1" type="primary">slyX</name>
    <name evidence="3" type="ORF">DFQ59_101909</name>
</gene>
<dbReference type="EMBL" id="QPJY01000001">
    <property type="protein sequence ID" value="RCX33602.1"/>
    <property type="molecule type" value="Genomic_DNA"/>
</dbReference>
<dbReference type="Pfam" id="PF04102">
    <property type="entry name" value="SlyX"/>
    <property type="match status" value="1"/>
</dbReference>
<keyword evidence="2" id="KW-0175">Coiled coil</keyword>
<evidence type="ECO:0000313" key="3">
    <source>
        <dbReference type="EMBL" id="RCX33602.1"/>
    </source>
</evidence>
<name>A0A369CHP1_9GAMM</name>
<proteinExistence type="inferred from homology"/>
<dbReference type="Proteomes" id="UP000252707">
    <property type="component" value="Unassembled WGS sequence"/>
</dbReference>
<dbReference type="RefSeq" id="WP_114278425.1">
    <property type="nucleotide sequence ID" value="NZ_QPJY01000001.1"/>
</dbReference>
<comment type="similarity">
    <text evidence="1">Belongs to the SlyX family.</text>
</comment>
<dbReference type="AlphaFoldDB" id="A0A369CHP1"/>
<dbReference type="PANTHER" id="PTHR36508:SF1">
    <property type="entry name" value="PROTEIN SLYX"/>
    <property type="match status" value="1"/>
</dbReference>
<dbReference type="HAMAP" id="MF_00715">
    <property type="entry name" value="SlyX"/>
    <property type="match status" value="1"/>
</dbReference>
<reference evidence="3 4" key="1">
    <citation type="submission" date="2018-07" db="EMBL/GenBank/DDBJ databases">
        <title>Genomic Encyclopedia of Type Strains, Phase IV (KMG-IV): sequencing the most valuable type-strain genomes for metagenomic binning, comparative biology and taxonomic classification.</title>
        <authorList>
            <person name="Goeker M."/>
        </authorList>
    </citation>
    <scope>NUCLEOTIDE SEQUENCE [LARGE SCALE GENOMIC DNA]</scope>
    <source>
        <strain evidence="3 4">DSM 26407</strain>
    </source>
</reference>
<feature type="coiled-coil region" evidence="2">
    <location>
        <begin position="5"/>
        <end position="46"/>
    </location>
</feature>
<dbReference type="InterPro" id="IPR007236">
    <property type="entry name" value="SlyX"/>
</dbReference>
<dbReference type="OrthoDB" id="5625681at2"/>
<protein>
    <recommendedName>
        <fullName evidence="1">Protein SlyX homolog</fullName>
    </recommendedName>
</protein>
<evidence type="ECO:0000313" key="4">
    <source>
        <dbReference type="Proteomes" id="UP000252707"/>
    </source>
</evidence>
<sequence length="67" mass="7705">MENRIVDIESRLAFQEDTLDQLNAVVAEQEQRIGHLERQLQEALRLLRALTPPEVASQAEETPPPHY</sequence>
<keyword evidence="4" id="KW-1185">Reference proteome</keyword>
<organism evidence="3 4">
    <name type="scientific">Thioalbus denitrificans</name>
    <dbReference type="NCBI Taxonomy" id="547122"/>
    <lineage>
        <taxon>Bacteria</taxon>
        <taxon>Pseudomonadati</taxon>
        <taxon>Pseudomonadota</taxon>
        <taxon>Gammaproteobacteria</taxon>
        <taxon>Chromatiales</taxon>
        <taxon>Ectothiorhodospiraceae</taxon>
        <taxon>Thioalbus</taxon>
    </lineage>
</organism>
<evidence type="ECO:0000256" key="2">
    <source>
        <dbReference type="SAM" id="Coils"/>
    </source>
</evidence>
<dbReference type="Gene3D" id="1.20.5.300">
    <property type="match status" value="1"/>
</dbReference>
<accession>A0A369CHP1</accession>